<dbReference type="Gene3D" id="2.60.40.10">
    <property type="entry name" value="Immunoglobulins"/>
    <property type="match status" value="4"/>
</dbReference>
<sequence length="664" mass="71820">MPPQYERRTTTMKRPSPSYLRDGKNLLLLALALLFVVGTTACGEDSISSGDPAAFSLNPNPISFQQIALGEESAETIVIGNSGDGPLRITSIEILQSGSASIDAFYPGNKWPEGTLEVAPNSEYDFQLIYRPEQPITYGGILRLVTNDTSVGNQGTVDVNIRTQGLNPEIFSPPTISFPRVPAGQEEWKLAQVANIGQAPLLIDDIVMGGNSEFRVSFPGARDGDGVLPPPEQDTTDFPSELAPDESFEMRVWFNPATDDPTTGEITIYSNDPSRGEFRINLNGNSGSACIAVTDEDGIDFNIASLDRATNRTITISNCSPGSALNVSEISLNDDGGGTFSLRPESLPELPITLLPRESSNFVLTYTPTEVSTHEGELRILSDDPAKSVLEIPLMGQGSDSVCPIAVATATIQGSNRYQTELAASPLETIQLNGSDSSDPDGTNITYEWSVISRPVGSLSQLQPSTANAQPTLWLDIAGTYEVELVVYDELGMASCESAIVRINAVPEDDVHIQLTWTIPNVPNPQANMRGTDLDLHYLSSTGTWGSMDGSSIWYNYKVGRVGTQLAGASLDIDDLYGVAPENINHNDPGQGLAYSVGVHYYNANGNGASLATVRYYLSQQLVYEYRDKPLTQAKQFWYVGGIVWNTPPTVFVRDEILSIPTLR</sequence>
<dbReference type="InterPro" id="IPR013783">
    <property type="entry name" value="Ig-like_fold"/>
</dbReference>
<protein>
    <submittedName>
        <fullName evidence="1">Choice-of-anchor D domain-containing protein</fullName>
    </submittedName>
</protein>
<organism evidence="1 2">
    <name type="scientific">Lujinxingia sediminis</name>
    <dbReference type="NCBI Taxonomy" id="2480984"/>
    <lineage>
        <taxon>Bacteria</taxon>
        <taxon>Deltaproteobacteria</taxon>
        <taxon>Bradymonadales</taxon>
        <taxon>Lujinxingiaceae</taxon>
        <taxon>Lujinxingia</taxon>
    </lineage>
</organism>
<dbReference type="SUPFAM" id="SSF49299">
    <property type="entry name" value="PKD domain"/>
    <property type="match status" value="1"/>
</dbReference>
<evidence type="ECO:0000313" key="1">
    <source>
        <dbReference type="EMBL" id="RVU46731.1"/>
    </source>
</evidence>
<dbReference type="Proteomes" id="UP000282926">
    <property type="component" value="Unassembled WGS sequence"/>
</dbReference>
<proteinExistence type="predicted"/>
<dbReference type="EMBL" id="SADD01000002">
    <property type="protein sequence ID" value="RVU46731.1"/>
    <property type="molecule type" value="Genomic_DNA"/>
</dbReference>
<keyword evidence="2" id="KW-1185">Reference proteome</keyword>
<reference evidence="1 2" key="1">
    <citation type="submission" date="2019-01" db="EMBL/GenBank/DDBJ databases">
        <title>Lujinxingia litoralis gen. nov., sp. nov. and Lujinxingia sediminis gen. nov., sp. nov., new members in the order Bradymonadales, isolated from coastal sediment.</title>
        <authorList>
            <person name="Li C.-M."/>
        </authorList>
    </citation>
    <scope>NUCLEOTIDE SEQUENCE [LARGE SCALE GENOMIC DNA]</scope>
    <source>
        <strain evidence="1 2">SEH01</strain>
    </source>
</reference>
<dbReference type="Pfam" id="PF22352">
    <property type="entry name" value="K319L-like_PKD"/>
    <property type="match status" value="1"/>
</dbReference>
<accession>A0ABY0CUK6</accession>
<dbReference type="NCBIfam" id="NF012200">
    <property type="entry name" value="choice_anch_D"/>
    <property type="match status" value="2"/>
</dbReference>
<name>A0ABY0CUK6_9DELT</name>
<dbReference type="InterPro" id="IPR035986">
    <property type="entry name" value="PKD_dom_sf"/>
</dbReference>
<evidence type="ECO:0000313" key="2">
    <source>
        <dbReference type="Proteomes" id="UP000282926"/>
    </source>
</evidence>
<gene>
    <name evidence="1" type="ORF">EA187_06235</name>
</gene>
<comment type="caution">
    <text evidence="1">The sequence shown here is derived from an EMBL/GenBank/DDBJ whole genome shotgun (WGS) entry which is preliminary data.</text>
</comment>